<feature type="transmembrane region" description="Helical" evidence="1">
    <location>
        <begin position="51"/>
        <end position="74"/>
    </location>
</feature>
<organism evidence="2 3">
    <name type="scientific">Sphingomonas oryzagri</name>
    <dbReference type="NCBI Taxonomy" id="3042314"/>
    <lineage>
        <taxon>Bacteria</taxon>
        <taxon>Pseudomonadati</taxon>
        <taxon>Pseudomonadota</taxon>
        <taxon>Alphaproteobacteria</taxon>
        <taxon>Sphingomonadales</taxon>
        <taxon>Sphingomonadaceae</taxon>
        <taxon>Sphingomonas</taxon>
    </lineage>
</organism>
<proteinExistence type="predicted"/>
<dbReference type="EMBL" id="JARYGZ010000001">
    <property type="protein sequence ID" value="MDH7639736.1"/>
    <property type="molecule type" value="Genomic_DNA"/>
</dbReference>
<sequence length="85" mass="8940">MSDSEYRGGTTAGGRWGCGLAILICLPVGIYLTLVAALGDCTYGVQCHRGMLLDVILPTAALAALIGFGARWLINGMNRERGDDP</sequence>
<evidence type="ECO:0000256" key="1">
    <source>
        <dbReference type="SAM" id="Phobius"/>
    </source>
</evidence>
<gene>
    <name evidence="2" type="ORF">QGN17_13460</name>
</gene>
<protein>
    <submittedName>
        <fullName evidence="2">Uncharacterized protein</fullName>
    </submittedName>
</protein>
<keyword evidence="1" id="KW-0472">Membrane</keyword>
<name>A0ABT6N347_9SPHN</name>
<dbReference type="Proteomes" id="UP001160625">
    <property type="component" value="Unassembled WGS sequence"/>
</dbReference>
<keyword evidence="1" id="KW-0812">Transmembrane</keyword>
<evidence type="ECO:0000313" key="3">
    <source>
        <dbReference type="Proteomes" id="UP001160625"/>
    </source>
</evidence>
<accession>A0ABT6N347</accession>
<evidence type="ECO:0000313" key="2">
    <source>
        <dbReference type="EMBL" id="MDH7639736.1"/>
    </source>
</evidence>
<reference evidence="2" key="1">
    <citation type="submission" date="2023-04" db="EMBL/GenBank/DDBJ databases">
        <title>Sphingomonas sp. MAHUQ-71 isolated from rice field.</title>
        <authorList>
            <person name="Huq M.A."/>
        </authorList>
    </citation>
    <scope>NUCLEOTIDE SEQUENCE</scope>
    <source>
        <strain evidence="2">MAHUQ-71</strain>
    </source>
</reference>
<comment type="caution">
    <text evidence="2">The sequence shown here is derived from an EMBL/GenBank/DDBJ whole genome shotgun (WGS) entry which is preliminary data.</text>
</comment>
<keyword evidence="3" id="KW-1185">Reference proteome</keyword>
<keyword evidence="1" id="KW-1133">Transmembrane helix</keyword>
<dbReference type="RefSeq" id="WP_281044983.1">
    <property type="nucleotide sequence ID" value="NZ_JARYGZ010000001.1"/>
</dbReference>
<feature type="transmembrane region" description="Helical" evidence="1">
    <location>
        <begin position="20"/>
        <end position="39"/>
    </location>
</feature>